<protein>
    <submittedName>
        <fullName evidence="1">Uncharacterized protein</fullName>
    </submittedName>
</protein>
<proteinExistence type="predicted"/>
<organism evidence="1 2">
    <name type="scientific">Nocardioides kribbensis</name>
    <dbReference type="NCBI Taxonomy" id="305517"/>
    <lineage>
        <taxon>Bacteria</taxon>
        <taxon>Bacillati</taxon>
        <taxon>Actinomycetota</taxon>
        <taxon>Actinomycetes</taxon>
        <taxon>Propionibacteriales</taxon>
        <taxon>Nocardioidaceae</taxon>
        <taxon>Nocardioides</taxon>
    </lineage>
</organism>
<reference evidence="1 2" key="1">
    <citation type="submission" date="2024-02" db="EMBL/GenBank/DDBJ databases">
        <title>Full genome sequence of Nocardioides kribbensis.</title>
        <authorList>
            <person name="Poletto B.L."/>
            <person name="Silva G."/>
            <person name="Galante D."/>
            <person name="Campos K.R."/>
            <person name="Santos M.B.N."/>
            <person name="Sacchi C.T."/>
        </authorList>
    </citation>
    <scope>NUCLEOTIDE SEQUENCE [LARGE SCALE GENOMIC DNA]</scope>
    <source>
        <strain evidence="1 2">O4R</strain>
    </source>
</reference>
<sequence>MSEPIDVPSSVVLVVGSEQFTPPTTFEGLSCAASDDCVAVVVSSPLVVDFAGAAPGDATVDLGTFTLATEGQLSVRDVYNRGFESAGVEPGAVRITVWGDRADEPGRIVVQVHPD</sequence>
<dbReference type="RefSeq" id="WP_193666410.1">
    <property type="nucleotide sequence ID" value="NZ_BAAAMM010000006.1"/>
</dbReference>
<comment type="caution">
    <text evidence="1">The sequence shown here is derived from an EMBL/GenBank/DDBJ whole genome shotgun (WGS) entry which is preliminary data.</text>
</comment>
<dbReference type="EMBL" id="JBEGDP010000008">
    <property type="protein sequence ID" value="MEQ7847477.1"/>
    <property type="molecule type" value="Genomic_DNA"/>
</dbReference>
<name>A0ABV1NYA9_9ACTN</name>
<evidence type="ECO:0000313" key="1">
    <source>
        <dbReference type="EMBL" id="MEQ7847477.1"/>
    </source>
</evidence>
<gene>
    <name evidence="1" type="ORF">V6R90_09325</name>
</gene>
<dbReference type="Proteomes" id="UP001482520">
    <property type="component" value="Unassembled WGS sequence"/>
</dbReference>
<evidence type="ECO:0000313" key="2">
    <source>
        <dbReference type="Proteomes" id="UP001482520"/>
    </source>
</evidence>
<accession>A0ABV1NYA9</accession>
<keyword evidence="2" id="KW-1185">Reference proteome</keyword>